<dbReference type="Gene3D" id="3.40.50.12090">
    <property type="match status" value="2"/>
</dbReference>
<dbReference type="Gene3D" id="2.120.10.30">
    <property type="entry name" value="TolB, C-terminal domain"/>
    <property type="match status" value="2"/>
</dbReference>
<feature type="chain" id="PRO_5045279042" description="Cell wall-binding repeat-containing protein" evidence="2">
    <location>
        <begin position="21"/>
        <end position="732"/>
    </location>
</feature>
<dbReference type="PANTHER" id="PTHR30032">
    <property type="entry name" value="N-ACETYLMURAMOYL-L-ALANINE AMIDASE-RELATED"/>
    <property type="match status" value="1"/>
</dbReference>
<accession>A0ABP5QJT4</accession>
<keyword evidence="4" id="KW-1185">Reference proteome</keyword>
<proteinExistence type="predicted"/>
<evidence type="ECO:0000313" key="3">
    <source>
        <dbReference type="EMBL" id="GAA2238054.1"/>
    </source>
</evidence>
<name>A0ABP5QJT4_9MICO</name>
<feature type="compositionally biased region" description="Basic and acidic residues" evidence="1">
    <location>
        <begin position="39"/>
        <end position="48"/>
    </location>
</feature>
<dbReference type="InterPro" id="IPR011042">
    <property type="entry name" value="6-blade_b-propeller_TolB-like"/>
</dbReference>
<dbReference type="PANTHER" id="PTHR30032:SF8">
    <property type="entry name" value="GERMINATION-SPECIFIC N-ACETYLMURAMOYL-L-ALANINE AMIDASE"/>
    <property type="match status" value="1"/>
</dbReference>
<feature type="region of interest" description="Disordered" evidence="1">
    <location>
        <begin position="33"/>
        <end position="54"/>
    </location>
</feature>
<dbReference type="InterPro" id="IPR011659">
    <property type="entry name" value="WD40"/>
</dbReference>
<dbReference type="Pfam" id="PF07676">
    <property type="entry name" value="PD40"/>
    <property type="match status" value="2"/>
</dbReference>
<evidence type="ECO:0000256" key="1">
    <source>
        <dbReference type="SAM" id="MobiDB-lite"/>
    </source>
</evidence>
<dbReference type="Proteomes" id="UP001500929">
    <property type="component" value="Unassembled WGS sequence"/>
</dbReference>
<dbReference type="InterPro" id="IPR051922">
    <property type="entry name" value="Bact_Sporulation_Assoc"/>
</dbReference>
<protein>
    <recommendedName>
        <fullName evidence="5">Cell wall-binding repeat-containing protein</fullName>
    </recommendedName>
</protein>
<reference evidence="4" key="1">
    <citation type="journal article" date="2019" name="Int. J. Syst. Evol. Microbiol.">
        <title>The Global Catalogue of Microorganisms (GCM) 10K type strain sequencing project: providing services to taxonomists for standard genome sequencing and annotation.</title>
        <authorList>
            <consortium name="The Broad Institute Genomics Platform"/>
            <consortium name="The Broad Institute Genome Sequencing Center for Infectious Disease"/>
            <person name="Wu L."/>
            <person name="Ma J."/>
        </authorList>
    </citation>
    <scope>NUCLEOTIDE SEQUENCE [LARGE SCALE GENOMIC DNA]</scope>
    <source>
        <strain evidence="4">JCM 16117</strain>
    </source>
</reference>
<organism evidence="3 4">
    <name type="scientific">Herbiconiux moechotypicola</name>
    <dbReference type="NCBI Taxonomy" id="637393"/>
    <lineage>
        <taxon>Bacteria</taxon>
        <taxon>Bacillati</taxon>
        <taxon>Actinomycetota</taxon>
        <taxon>Actinomycetes</taxon>
        <taxon>Micrococcales</taxon>
        <taxon>Microbacteriaceae</taxon>
        <taxon>Herbiconiux</taxon>
    </lineage>
</organism>
<dbReference type="InterPro" id="IPR007253">
    <property type="entry name" value="Cell_wall-bd_2"/>
</dbReference>
<feature type="signal peptide" evidence="2">
    <location>
        <begin position="1"/>
        <end position="20"/>
    </location>
</feature>
<evidence type="ECO:0000313" key="4">
    <source>
        <dbReference type="Proteomes" id="UP001500929"/>
    </source>
</evidence>
<dbReference type="EMBL" id="BAAAQY010000006">
    <property type="protein sequence ID" value="GAA2238054.1"/>
    <property type="molecule type" value="Genomic_DNA"/>
</dbReference>
<sequence>MCAIVSVAVALGGMLAAPRAAVGGEILASAQPIQVVSTPRDDPGRGGDGDSMQADITPDGRFQVFSSTSTNLVASPVTRGESQIYLRDTATGSVRMISTSADGSEAGNVASTLPTISDDGTVVAFLSRASNLASTGTPWERSVLVWRRDTGTITEATRALTPDEPVMELDLSGDGRTIAFATAATNLASIPTYNKSQVYRLELGTATAELISMSDTGTASVGGASEPSISRDGTFTAFTATDLEVGGRSSRLSEVFRFSSSFGAENVSGFGNGSSTSPSISADGGTIAFVSSSTDISWRPVNGKRQVYVREMRDPFPDLVSLTPHRKTAGDGESYAPVLGADGFHIAFVSTATQLVAGSDGSPQVYVGDRWAFSFRIASRGSAGVLADHEPAGLSVDRDASVVLFQASAGNLVPGVTGQQIYASRQHSARTVERVGGADRYEVSAAVSARVFPPHVPVVYLASGEGYADALSGGAMAGGQSGPVLLTRRSSIPDPVIAELARLKPYRIVVLGGVNSIDEVVVTRLAGYATEVVRAAGADRYATSVEVSKSWDRDVTVIGQRVILTSGENYPDALAGAALAGNGGAPVLLTQRDSISRATLDEISRLEASEILVLGGVNSVSETVVTKLGAVAPTRRIAGSDRYTVASALLPEFGSTSGIVYIASGENYPDALSASAAAVNEYAPVLLVTKNTIPDATKNVLRTFKPLRIVVLGGPNTVADSVLSELNGYLRP</sequence>
<comment type="caution">
    <text evidence="3">The sequence shown here is derived from an EMBL/GenBank/DDBJ whole genome shotgun (WGS) entry which is preliminary data.</text>
</comment>
<gene>
    <name evidence="3" type="ORF">GCM10009851_23890</name>
</gene>
<evidence type="ECO:0000256" key="2">
    <source>
        <dbReference type="SAM" id="SignalP"/>
    </source>
</evidence>
<dbReference type="Pfam" id="PF04122">
    <property type="entry name" value="CW_binding_2"/>
    <property type="match status" value="3"/>
</dbReference>
<keyword evidence="2" id="KW-0732">Signal</keyword>
<dbReference type="SUPFAM" id="SSF82171">
    <property type="entry name" value="DPP6 N-terminal domain-like"/>
    <property type="match status" value="1"/>
</dbReference>
<evidence type="ECO:0008006" key="5">
    <source>
        <dbReference type="Google" id="ProtNLM"/>
    </source>
</evidence>